<name>A0A0U1QMZ6_9BACL</name>
<evidence type="ECO:0008006" key="4">
    <source>
        <dbReference type="Google" id="ProtNLM"/>
    </source>
</evidence>
<evidence type="ECO:0000256" key="1">
    <source>
        <dbReference type="SAM" id="Phobius"/>
    </source>
</evidence>
<organism evidence="2 3">
    <name type="scientific">Sporolactobacillus inulinus CASD</name>
    <dbReference type="NCBI Taxonomy" id="1069536"/>
    <lineage>
        <taxon>Bacteria</taxon>
        <taxon>Bacillati</taxon>
        <taxon>Bacillota</taxon>
        <taxon>Bacilli</taxon>
        <taxon>Bacillales</taxon>
        <taxon>Sporolactobacillaceae</taxon>
        <taxon>Sporolactobacillus</taxon>
    </lineage>
</organism>
<sequence length="404" mass="47040">MRHLLYRTEGYLRAEIIGAEPERFIRIALREQIRIWNIMRTNETTLTCSIALTDSNALRMMLKESKCRIRILEKNGLPFYLRKLKLRLGITAGLLFFMLLLLILSNMVWSVRIDGADPKLTDQIRNILRQNHLYEGSLDLFVPDTSQLENALSTKLTKVTWIGVSRKGTTYRINVVEKKYPNPKEVSGPRNLVAAKQAVVQRLYVENGQPLVESDQFVKAGQVLVSGKIGSDESFKFVSSRGKVIGETWYRSEAQIPMTNHYTFYTGKDYNRYQLKLWNMTVSLWGFKKQPFKAYDLETVRKPIRFLIWRTPFVLLKQQYRQTKQVTRQLTVAQATRDVIESLEKKLLDHLPEDAKILNTDIDDKKIVRGQLYLRTHQVVHENIAVPKAINVEKEKKKMKKKPQ</sequence>
<dbReference type="STRING" id="1069536.SINU_09505"/>
<dbReference type="NCBIfam" id="TIGR02876">
    <property type="entry name" value="spore_yqfD"/>
    <property type="match status" value="1"/>
</dbReference>
<feature type="transmembrane region" description="Helical" evidence="1">
    <location>
        <begin position="88"/>
        <end position="109"/>
    </location>
</feature>
<keyword evidence="3" id="KW-1185">Reference proteome</keyword>
<dbReference type="AlphaFoldDB" id="A0A0U1QMZ6"/>
<keyword evidence="1" id="KW-0812">Transmembrane</keyword>
<gene>
    <name evidence="2" type="ORF">SINU_09505</name>
</gene>
<dbReference type="InterPro" id="IPR010690">
    <property type="entry name" value="YqfD"/>
</dbReference>
<dbReference type="PIRSF" id="PIRSF029895">
    <property type="entry name" value="SpoIV"/>
    <property type="match status" value="1"/>
</dbReference>
<accession>A0A0U1QMZ6</accession>
<comment type="caution">
    <text evidence="2">The sequence shown here is derived from an EMBL/GenBank/DDBJ whole genome shotgun (WGS) entry which is preliminary data.</text>
</comment>
<keyword evidence="1" id="KW-0472">Membrane</keyword>
<protein>
    <recommendedName>
        <fullName evidence="4">Stage IV sporulation protein</fullName>
    </recommendedName>
</protein>
<dbReference type="OrthoDB" id="1640349at2"/>
<reference evidence="2 3" key="1">
    <citation type="journal article" date="2011" name="J. Bacteriol.">
        <title>Draft genome sequence of Sporolactobacillus inulinus strain CASD, an efficient D-lactic acid-producing bacterium with high-concentration lactate tolerance capability.</title>
        <authorList>
            <person name="Yu B."/>
            <person name="Su F."/>
            <person name="Wang L."/>
            <person name="Xu K."/>
            <person name="Zhao B."/>
            <person name="Xu P."/>
        </authorList>
    </citation>
    <scope>NUCLEOTIDE SEQUENCE [LARGE SCALE GENOMIC DNA]</scope>
    <source>
        <strain evidence="2 3">CASD</strain>
    </source>
</reference>
<evidence type="ECO:0000313" key="2">
    <source>
        <dbReference type="EMBL" id="KLI02171.1"/>
    </source>
</evidence>
<dbReference type="Pfam" id="PF06898">
    <property type="entry name" value="YqfD"/>
    <property type="match status" value="1"/>
</dbReference>
<proteinExistence type="predicted"/>
<evidence type="ECO:0000313" key="3">
    <source>
        <dbReference type="Proteomes" id="UP000035553"/>
    </source>
</evidence>
<dbReference type="RefSeq" id="WP_047035212.1">
    <property type="nucleotide sequence ID" value="NZ_AFVQ02000121.1"/>
</dbReference>
<dbReference type="EMBL" id="AFVQ02000121">
    <property type="protein sequence ID" value="KLI02171.1"/>
    <property type="molecule type" value="Genomic_DNA"/>
</dbReference>
<dbReference type="Proteomes" id="UP000035553">
    <property type="component" value="Unassembled WGS sequence"/>
</dbReference>
<keyword evidence="1" id="KW-1133">Transmembrane helix</keyword>